<dbReference type="EMBL" id="JACHFY010000007">
    <property type="protein sequence ID" value="MBB5253822.1"/>
    <property type="molecule type" value="Genomic_DNA"/>
</dbReference>
<keyword evidence="2" id="KW-0479">Metal-binding</keyword>
<keyword evidence="9" id="KW-1185">Reference proteome</keyword>
<evidence type="ECO:0000313" key="8">
    <source>
        <dbReference type="EMBL" id="QGR17504.1"/>
    </source>
</evidence>
<accession>A0A650CI26</accession>
<feature type="domain" description="4Fe-4S ferredoxin-type" evidence="6">
    <location>
        <begin position="41"/>
        <end position="73"/>
    </location>
</feature>
<feature type="domain" description="4Fe-4S ferredoxin-type" evidence="6">
    <location>
        <begin position="5"/>
        <end position="34"/>
    </location>
</feature>
<dbReference type="RefSeq" id="WP_156014990.1">
    <property type="nucleotide sequence ID" value="NZ_CP045484.1"/>
</dbReference>
<dbReference type="KEGG" id="soh:D1869_10135"/>
<dbReference type="PANTHER" id="PTHR43177">
    <property type="entry name" value="PROTEIN NRFC"/>
    <property type="match status" value="1"/>
</dbReference>
<dbReference type="InterPro" id="IPR050954">
    <property type="entry name" value="ET_IronSulfur_Cluster-Binding"/>
</dbReference>
<dbReference type="PROSITE" id="PS51379">
    <property type="entry name" value="4FE4S_FER_2"/>
    <property type="match status" value="3"/>
</dbReference>
<gene>
    <name evidence="8" type="ORF">D1869_10135</name>
    <name evidence="7" type="ORF">HNQ62_001593</name>
</gene>
<feature type="transmembrane region" description="Helical" evidence="5">
    <location>
        <begin position="247"/>
        <end position="263"/>
    </location>
</feature>
<keyword evidence="5" id="KW-1133">Transmembrane helix</keyword>
<evidence type="ECO:0000313" key="10">
    <source>
        <dbReference type="Proteomes" id="UP000582213"/>
    </source>
</evidence>
<dbReference type="InterPro" id="IPR007059">
    <property type="entry name" value="DmsC"/>
</dbReference>
<proteinExistence type="predicted"/>
<evidence type="ECO:0000313" key="9">
    <source>
        <dbReference type="Proteomes" id="UP000427373"/>
    </source>
</evidence>
<dbReference type="GO" id="GO:0016020">
    <property type="term" value="C:membrane"/>
    <property type="evidence" value="ECO:0007669"/>
    <property type="project" value="InterPro"/>
</dbReference>
<dbReference type="GO" id="GO:0016491">
    <property type="term" value="F:oxidoreductase activity"/>
    <property type="evidence" value="ECO:0007669"/>
    <property type="project" value="UniProtKB-ARBA"/>
</dbReference>
<sequence>MERSLGFIFDPNKCIVCNACVNACNEHYGNLNWRSLLVFQNEVKIGISIACNHCENPLCMKVCPANAIHKDDMGIVYINGNECIGCGYCQWACPYEEPKFNHEGIMTKCDLCRQRILKKEGLPYCVESCPTGALSFGWIDKPKYDAPYLAPYDITKPKLEIEKPKEEEIKASPLKRRREERYIELLLFTILSELSLGILITRIPFYSLISLILLAIGLVPSIFHVNRRERAYRVIMNLKSSWLSREVFFGGLSFLSLLLELVIPSLYYLSLTLISLSVFSSIMIYMLKTTPSWYNPNTPLSFIGTIFTVFPLGFYFTHSLLFLLIPLVFGVIEIGFARKEKILHIPYLILLVISIFIPLISILASLVGISSEIIARRNFFEKITYYGLPTP</sequence>
<dbReference type="GO" id="GO:0051539">
    <property type="term" value="F:4 iron, 4 sulfur cluster binding"/>
    <property type="evidence" value="ECO:0007669"/>
    <property type="project" value="UniProtKB-KW"/>
</dbReference>
<protein>
    <submittedName>
        <fullName evidence="8">4Fe-4S dicluster domain-containing protein</fullName>
    </submittedName>
    <submittedName>
        <fullName evidence="7">Fe-S-cluster-containing dehydrogenase component</fullName>
    </submittedName>
</protein>
<organism evidence="8 9">
    <name type="scientific">Sulfurisphaera ohwakuensis</name>
    <dbReference type="NCBI Taxonomy" id="69656"/>
    <lineage>
        <taxon>Archaea</taxon>
        <taxon>Thermoproteota</taxon>
        <taxon>Thermoprotei</taxon>
        <taxon>Sulfolobales</taxon>
        <taxon>Sulfolobaceae</taxon>
        <taxon>Sulfurisphaera</taxon>
    </lineage>
</organism>
<dbReference type="PROSITE" id="PS00198">
    <property type="entry name" value="4FE4S_FER_1"/>
    <property type="match status" value="1"/>
</dbReference>
<dbReference type="AlphaFoldDB" id="A0A650CI26"/>
<keyword evidence="5" id="KW-0472">Membrane</keyword>
<dbReference type="GO" id="GO:0046872">
    <property type="term" value="F:metal ion binding"/>
    <property type="evidence" value="ECO:0007669"/>
    <property type="project" value="UniProtKB-KW"/>
</dbReference>
<reference evidence="7 10" key="2">
    <citation type="submission" date="2020-08" db="EMBL/GenBank/DDBJ databases">
        <title>Genomic Encyclopedia of Type Strains, Phase IV (KMG-IV): sequencing the most valuable type-strain genomes for metagenomic binning, comparative biology and taxonomic classification.</title>
        <authorList>
            <person name="Goeker M."/>
        </authorList>
    </citation>
    <scope>NUCLEOTIDE SEQUENCE [LARGE SCALE GENOMIC DNA]</scope>
    <source>
        <strain evidence="7 10">DSM 12421</strain>
    </source>
</reference>
<keyword evidence="4" id="KW-0411">Iron-sulfur</keyword>
<dbReference type="Pfam" id="PF04976">
    <property type="entry name" value="DmsC"/>
    <property type="match status" value="1"/>
</dbReference>
<name>A0A650CI26_SULOH</name>
<evidence type="ECO:0000259" key="6">
    <source>
        <dbReference type="PROSITE" id="PS51379"/>
    </source>
</evidence>
<keyword evidence="5" id="KW-0812">Transmembrane</keyword>
<evidence type="ECO:0000256" key="3">
    <source>
        <dbReference type="ARBA" id="ARBA00023004"/>
    </source>
</evidence>
<dbReference type="CDD" id="cd16371">
    <property type="entry name" value="DMSOR_beta_like"/>
    <property type="match status" value="1"/>
</dbReference>
<evidence type="ECO:0000313" key="7">
    <source>
        <dbReference type="EMBL" id="MBB5253822.1"/>
    </source>
</evidence>
<dbReference type="GeneID" id="42801604"/>
<reference evidence="8 9" key="1">
    <citation type="submission" date="2019-10" db="EMBL/GenBank/DDBJ databases">
        <title>Genome Sequences from Six Type Strain Members of the Archaeal Family Sulfolobaceae: Acidianus ambivalens, Acidianus infernus, Metallosphaera prunae, Stygiolobus azoricus, Sulfolobus metallicus, and Sulfurisphaera ohwakuensis.</title>
        <authorList>
            <person name="Counts J.A."/>
            <person name="Kelly R.M."/>
        </authorList>
    </citation>
    <scope>NUCLEOTIDE SEQUENCE [LARGE SCALE GENOMIC DNA]</scope>
    <source>
        <strain evidence="8 9">TA-1</strain>
    </source>
</reference>
<feature type="transmembrane region" description="Helical" evidence="5">
    <location>
        <begin position="206"/>
        <end position="226"/>
    </location>
</feature>
<evidence type="ECO:0000256" key="1">
    <source>
        <dbReference type="ARBA" id="ARBA00022485"/>
    </source>
</evidence>
<dbReference type="InterPro" id="IPR017896">
    <property type="entry name" value="4Fe4S_Fe-S-bd"/>
</dbReference>
<dbReference type="GO" id="GO:0019645">
    <property type="term" value="P:anaerobic electron transport chain"/>
    <property type="evidence" value="ECO:0007669"/>
    <property type="project" value="InterPro"/>
</dbReference>
<dbReference type="PANTHER" id="PTHR43177:SF3">
    <property type="entry name" value="PROTEIN NRFC HOMOLOG"/>
    <property type="match status" value="1"/>
</dbReference>
<dbReference type="Gene3D" id="3.30.70.20">
    <property type="match status" value="2"/>
</dbReference>
<evidence type="ECO:0000256" key="4">
    <source>
        <dbReference type="ARBA" id="ARBA00023014"/>
    </source>
</evidence>
<dbReference type="OrthoDB" id="2837at2157"/>
<keyword evidence="1" id="KW-0004">4Fe-4S</keyword>
<feature type="domain" description="4Fe-4S ferredoxin-type" evidence="6">
    <location>
        <begin position="74"/>
        <end position="103"/>
    </location>
</feature>
<feature type="transmembrane region" description="Helical" evidence="5">
    <location>
        <begin position="299"/>
        <end position="325"/>
    </location>
</feature>
<dbReference type="Pfam" id="PF13247">
    <property type="entry name" value="Fer4_11"/>
    <property type="match status" value="1"/>
</dbReference>
<dbReference type="Proteomes" id="UP000427373">
    <property type="component" value="Chromosome"/>
</dbReference>
<evidence type="ECO:0000256" key="2">
    <source>
        <dbReference type="ARBA" id="ARBA00022723"/>
    </source>
</evidence>
<dbReference type="Proteomes" id="UP000582213">
    <property type="component" value="Unassembled WGS sequence"/>
</dbReference>
<dbReference type="SUPFAM" id="SSF54862">
    <property type="entry name" value="4Fe-4S ferredoxins"/>
    <property type="match status" value="1"/>
</dbReference>
<dbReference type="EMBL" id="CP045484">
    <property type="protein sequence ID" value="QGR17504.1"/>
    <property type="molecule type" value="Genomic_DNA"/>
</dbReference>
<evidence type="ECO:0000256" key="5">
    <source>
        <dbReference type="SAM" id="Phobius"/>
    </source>
</evidence>
<keyword evidence="3" id="KW-0408">Iron</keyword>
<dbReference type="InterPro" id="IPR017900">
    <property type="entry name" value="4Fe4S_Fe_S_CS"/>
</dbReference>
<feature type="transmembrane region" description="Helical" evidence="5">
    <location>
        <begin position="345"/>
        <end position="369"/>
    </location>
</feature>